<reference evidence="2" key="1">
    <citation type="journal article" date="2019" name="Int. J. Syst. Evol. Microbiol.">
        <title>The Global Catalogue of Microorganisms (GCM) 10K type strain sequencing project: providing services to taxonomists for standard genome sequencing and annotation.</title>
        <authorList>
            <consortium name="The Broad Institute Genomics Platform"/>
            <consortium name="The Broad Institute Genome Sequencing Center for Infectious Disease"/>
            <person name="Wu L."/>
            <person name="Ma J."/>
        </authorList>
    </citation>
    <scope>NUCLEOTIDE SEQUENCE [LARGE SCALE GENOMIC DNA]</scope>
    <source>
        <strain evidence="2">CGMCC 4.7367</strain>
    </source>
</reference>
<dbReference type="EMBL" id="BNAR01000005">
    <property type="protein sequence ID" value="GHH42222.1"/>
    <property type="molecule type" value="Genomic_DNA"/>
</dbReference>
<protein>
    <recommendedName>
        <fullName evidence="3">Tetratricopeptide repeat-containing protein</fullName>
    </recommendedName>
</protein>
<accession>A0ABQ3MEJ5</accession>
<gene>
    <name evidence="1" type="ORF">GCM10017774_38220</name>
</gene>
<proteinExistence type="predicted"/>
<evidence type="ECO:0008006" key="3">
    <source>
        <dbReference type="Google" id="ProtNLM"/>
    </source>
</evidence>
<sequence length="721" mass="78963">MRQLHEWALNRFVRTRFRWLRLLLLRCFPSLNGDEADVALRELLRHCEAEEQWDNVRLVERMRAVLARSRVIGASAAIAEAKLVDERVPDLLGTAEELLAEAEGDAAEDLVHRAMPLLEEAERIAVAPHPYRPMVLAMLGYALWQLHQLRGDDQHLRASIDVLQEAYELMGGHPVVRCAVLVNYANALLAASEVGDGAEVDRVAGLLDEALPLATGLELAKVWSGLGQVALERAFRATALDGTRREHADNAVSAFAQALADGGEDQDFRVLQLGNLGVALTERFVANHDSVEDLDRAETALREAISLGRPDSVGTVTALATLASTLIERYGVTGRKEDFDEADAVMSELLEQADPAYAQYPDWQANVALLRQIGFERAGELALLNEAIDLMESAMSHAATPVVKASRVEQLATMLRDRAVRRRDEAELYRAAALHQEAADTPGLSAVRLTSMLGNLGGMMRALAALTGMERHRAAAVQAYKAALAATPEQGAVRAGLLGNLALGLQDQYDHEPDERLLEEVVALHRAAVVITPTSSPSRALRLHHLAGALRRACAIGRASVQDTVGVHREACRYGQESAPEIELRAGVAWMRWAEDRRAWEEISEADQHVLACTEVLLHRQTSHEDRSVWLALETEAGALAARALVERGDAIGAVERLEWARGRLFTTELAAADRALIVVEAGAPDLAARYRKAAERLHELEIVARRLPLGRTSFKPEVSS</sequence>
<comment type="caution">
    <text evidence="1">The sequence shown here is derived from an EMBL/GenBank/DDBJ whole genome shotgun (WGS) entry which is preliminary data.</text>
</comment>
<keyword evidence="2" id="KW-1185">Reference proteome</keyword>
<evidence type="ECO:0000313" key="2">
    <source>
        <dbReference type="Proteomes" id="UP000605568"/>
    </source>
</evidence>
<dbReference type="Gene3D" id="1.25.40.10">
    <property type="entry name" value="Tetratricopeptide repeat domain"/>
    <property type="match status" value="1"/>
</dbReference>
<evidence type="ECO:0000313" key="1">
    <source>
        <dbReference type="EMBL" id="GHH42222.1"/>
    </source>
</evidence>
<dbReference type="Proteomes" id="UP000605568">
    <property type="component" value="Unassembled WGS sequence"/>
</dbReference>
<name>A0ABQ3MEJ5_9PSEU</name>
<dbReference type="InterPro" id="IPR011990">
    <property type="entry name" value="TPR-like_helical_dom_sf"/>
</dbReference>
<organism evidence="1 2">
    <name type="scientific">Lentzea cavernae</name>
    <dbReference type="NCBI Taxonomy" id="2020703"/>
    <lineage>
        <taxon>Bacteria</taxon>
        <taxon>Bacillati</taxon>
        <taxon>Actinomycetota</taxon>
        <taxon>Actinomycetes</taxon>
        <taxon>Pseudonocardiales</taxon>
        <taxon>Pseudonocardiaceae</taxon>
        <taxon>Lentzea</taxon>
    </lineage>
</organism>